<name>A0ABU8H522_9SPHN</name>
<accession>A0ABU8H522</accession>
<evidence type="ECO:0008006" key="3">
    <source>
        <dbReference type="Google" id="ProtNLM"/>
    </source>
</evidence>
<dbReference type="RefSeq" id="WP_037535870.1">
    <property type="nucleotide sequence ID" value="NZ_JBBBDM010000007.1"/>
</dbReference>
<sequence length="84" mass="9169">MTAAGSITAPLDTATLALVEDLARARGISGPQFAADAIRRATQDAVDWRAFVQEGIDCVERGEVHTQEEVEAWFEARVAARQRQ</sequence>
<dbReference type="EMBL" id="JBBBDM010000007">
    <property type="protein sequence ID" value="MEI5688100.1"/>
    <property type="molecule type" value="Genomic_DNA"/>
</dbReference>
<gene>
    <name evidence="1" type="ORF">V8201_13505</name>
</gene>
<evidence type="ECO:0000313" key="2">
    <source>
        <dbReference type="Proteomes" id="UP001367771"/>
    </source>
</evidence>
<comment type="caution">
    <text evidence="1">The sequence shown here is derived from an EMBL/GenBank/DDBJ whole genome shotgun (WGS) entry which is preliminary data.</text>
</comment>
<organism evidence="1 2">
    <name type="scientific">Sphingomonas kyungheensis</name>
    <dbReference type="NCBI Taxonomy" id="1069987"/>
    <lineage>
        <taxon>Bacteria</taxon>
        <taxon>Pseudomonadati</taxon>
        <taxon>Pseudomonadota</taxon>
        <taxon>Alphaproteobacteria</taxon>
        <taxon>Sphingomonadales</taxon>
        <taxon>Sphingomonadaceae</taxon>
        <taxon>Sphingomonas</taxon>
    </lineage>
</organism>
<protein>
    <recommendedName>
        <fullName evidence="3">CopG family transcriptional regulator</fullName>
    </recommendedName>
</protein>
<proteinExistence type="predicted"/>
<dbReference type="Proteomes" id="UP001367771">
    <property type="component" value="Unassembled WGS sequence"/>
</dbReference>
<reference evidence="1 2" key="1">
    <citation type="journal article" date="2013" name="Int. J. Syst. Evol. Microbiol.">
        <title>Sphingomonas kyungheensis sp. nov., a bacterium with ginsenoside-converting activity isolated from soil of a ginseng field.</title>
        <authorList>
            <person name="Son H.M."/>
            <person name="Yang J.E."/>
            <person name="Park Y."/>
            <person name="Han C.K."/>
            <person name="Kim S.G."/>
            <person name="Kook M."/>
            <person name="Yi T.H."/>
        </authorList>
    </citation>
    <scope>NUCLEOTIDE SEQUENCE [LARGE SCALE GENOMIC DNA]</scope>
    <source>
        <strain evidence="1 2">LMG 26582</strain>
    </source>
</reference>
<evidence type="ECO:0000313" key="1">
    <source>
        <dbReference type="EMBL" id="MEI5688100.1"/>
    </source>
</evidence>
<keyword evidence="2" id="KW-1185">Reference proteome</keyword>